<feature type="region of interest" description="Disordered" evidence="5">
    <location>
        <begin position="1"/>
        <end position="27"/>
    </location>
</feature>
<dbReference type="NCBIfam" id="NF003828">
    <property type="entry name" value="PRK05416.1"/>
    <property type="match status" value="1"/>
</dbReference>
<dbReference type="PANTHER" id="PTHR30448:SF0">
    <property type="entry name" value="RNASE ADAPTER PROTEIN RAPZ"/>
    <property type="match status" value="1"/>
</dbReference>
<dbReference type="Pfam" id="PF03668">
    <property type="entry name" value="RapZ-like_N"/>
    <property type="match status" value="1"/>
</dbReference>
<organism evidence="8 9">
    <name type="scientific">Rhodococcoides fascians</name>
    <name type="common">Rhodococcus fascians</name>
    <dbReference type="NCBI Taxonomy" id="1828"/>
    <lineage>
        <taxon>Bacteria</taxon>
        <taxon>Bacillati</taxon>
        <taxon>Actinomycetota</taxon>
        <taxon>Actinomycetes</taxon>
        <taxon>Mycobacteriales</taxon>
        <taxon>Nocardiaceae</taxon>
        <taxon>Rhodococcoides</taxon>
    </lineage>
</organism>
<feature type="domain" description="RapZ-like N-terminal" evidence="6">
    <location>
        <begin position="30"/>
        <end position="188"/>
    </location>
</feature>
<evidence type="ECO:0000313" key="9">
    <source>
        <dbReference type="Proteomes" id="UP000076038"/>
    </source>
</evidence>
<reference evidence="9" key="2">
    <citation type="submission" date="2016-04" db="EMBL/GenBank/DDBJ databases">
        <title>Complete Genome and Plasmid Sequences for Rhodococcus fascians D188 and Draft Sequences for Rhodococcus spp. Isolates PBTS 1 and PBTS 2.</title>
        <authorList>
            <person name="Stamer R."/>
            <person name="Vereecke D."/>
            <person name="Zhang Y."/>
            <person name="Schilkey F."/>
            <person name="Devitt N."/>
            <person name="Randall J."/>
        </authorList>
    </citation>
    <scope>NUCLEOTIDE SEQUENCE [LARGE SCALE GENOMIC DNA]</scope>
    <source>
        <strain evidence="9">PBTS2</strain>
    </source>
</reference>
<feature type="compositionally biased region" description="Basic and acidic residues" evidence="5">
    <location>
        <begin position="18"/>
        <end position="27"/>
    </location>
</feature>
<evidence type="ECO:0000256" key="1">
    <source>
        <dbReference type="ARBA" id="ARBA00022741"/>
    </source>
</evidence>
<dbReference type="PIRSF" id="PIRSF005052">
    <property type="entry name" value="P-loopkin"/>
    <property type="match status" value="1"/>
</dbReference>
<dbReference type="InterPro" id="IPR053931">
    <property type="entry name" value="RapZ_C"/>
</dbReference>
<dbReference type="InterPro" id="IPR027417">
    <property type="entry name" value="P-loop_NTPase"/>
</dbReference>
<evidence type="ECO:0000259" key="6">
    <source>
        <dbReference type="Pfam" id="PF03668"/>
    </source>
</evidence>
<dbReference type="HAMAP" id="MF_00636">
    <property type="entry name" value="RapZ_like"/>
    <property type="match status" value="1"/>
</dbReference>
<dbReference type="PATRIC" id="fig|1653479.3.peg.3966"/>
<dbReference type="Pfam" id="PF22740">
    <property type="entry name" value="PapZ_C"/>
    <property type="match status" value="1"/>
</dbReference>
<name>A0A143QPV1_RHOFA</name>
<comment type="caution">
    <text evidence="4">Lacks conserved residue(s) required for the propagation of feature annotation.</text>
</comment>
<dbReference type="EMBL" id="CP015220">
    <property type="protein sequence ID" value="AMY25195.1"/>
    <property type="molecule type" value="Genomic_DNA"/>
</dbReference>
<dbReference type="SUPFAM" id="SSF52540">
    <property type="entry name" value="P-loop containing nucleoside triphosphate hydrolases"/>
    <property type="match status" value="1"/>
</dbReference>
<dbReference type="PANTHER" id="PTHR30448">
    <property type="entry name" value="RNASE ADAPTER PROTEIN RAPZ"/>
    <property type="match status" value="1"/>
</dbReference>
<proteinExistence type="inferred from homology"/>
<reference evidence="8 9" key="1">
    <citation type="journal article" date="2016" name="Genome Announc.">
        <title>Complete Genome and Plasmid Sequences for Rhodococcus fascians D188 and Draft Sequences for Rhodococcus Isolates PBTS 1 and PBTS 2.</title>
        <authorList>
            <person name="Stamler R.A."/>
            <person name="Vereecke D."/>
            <person name="Zhang Y."/>
            <person name="Schilkey F."/>
            <person name="Devitt N."/>
            <person name="Randall J.J."/>
        </authorList>
    </citation>
    <scope>NUCLEOTIDE SEQUENCE [LARGE SCALE GENOMIC DNA]</scope>
    <source>
        <strain evidence="8 9">PBTS2</strain>
    </source>
</reference>
<dbReference type="GO" id="GO:0005524">
    <property type="term" value="F:ATP binding"/>
    <property type="evidence" value="ECO:0007669"/>
    <property type="project" value="UniProtKB-UniRule"/>
</dbReference>
<dbReference type="AlphaFoldDB" id="A0A143QPV1"/>
<dbReference type="InterPro" id="IPR053930">
    <property type="entry name" value="RapZ-like_N"/>
</dbReference>
<keyword evidence="2 4" id="KW-0067">ATP-binding</keyword>
<dbReference type="Gene3D" id="3.40.50.300">
    <property type="entry name" value="P-loop containing nucleotide triphosphate hydrolases"/>
    <property type="match status" value="1"/>
</dbReference>
<evidence type="ECO:0000256" key="3">
    <source>
        <dbReference type="ARBA" id="ARBA00023134"/>
    </source>
</evidence>
<dbReference type="InterPro" id="IPR005337">
    <property type="entry name" value="RapZ-like"/>
</dbReference>
<keyword evidence="3 4" id="KW-0342">GTP-binding</keyword>
<evidence type="ECO:0000256" key="2">
    <source>
        <dbReference type="ARBA" id="ARBA00022840"/>
    </source>
</evidence>
<dbReference type="GO" id="GO:0005525">
    <property type="term" value="F:GTP binding"/>
    <property type="evidence" value="ECO:0007669"/>
    <property type="project" value="UniProtKB-UniRule"/>
</dbReference>
<keyword evidence="1 4" id="KW-0547">Nucleotide-binding</keyword>
<gene>
    <name evidence="8" type="ORF">A3Q41_03913</name>
</gene>
<evidence type="ECO:0000259" key="7">
    <source>
        <dbReference type="Pfam" id="PF22740"/>
    </source>
</evidence>
<dbReference type="Proteomes" id="UP000076038">
    <property type="component" value="Chromosome"/>
</dbReference>
<evidence type="ECO:0000256" key="4">
    <source>
        <dbReference type="HAMAP-Rule" id="MF_00636"/>
    </source>
</evidence>
<evidence type="ECO:0000313" key="8">
    <source>
        <dbReference type="EMBL" id="AMY25195.1"/>
    </source>
</evidence>
<evidence type="ECO:0000256" key="5">
    <source>
        <dbReference type="SAM" id="MobiDB-lite"/>
    </source>
</evidence>
<protein>
    <submittedName>
        <fullName evidence="8">Nucleotide-binding protein</fullName>
    </submittedName>
</protein>
<feature type="binding site" evidence="4">
    <location>
        <begin position="88"/>
        <end position="91"/>
    </location>
    <ligand>
        <name>GTP</name>
        <dbReference type="ChEBI" id="CHEBI:37565"/>
    </ligand>
</feature>
<dbReference type="KEGG" id="rhs:A3Q41_03913"/>
<accession>A0A143QPV1</accession>
<sequence>MSEHQTQAHPPSEPHPGNPDERADSPHDGIEVALVTGVSGAGLRTAAKILEDLGWYVADNLPPELISKMVDLGLESQPRIERLALVMDVRSRLFTGDLGWVVKELDSKGVRNRVLFLDASDAVLVQRFESNRRSHPLQNDGQDGTLTEGITAERLRLAQVKAAADLTVDTTSLSVHQLRRKIETVFGAADTVGVGVTVQSFGFKYGLPMDADLVCDVRFLPNPHWVPELREHTGQDADVRDYVLGQNGAHDYLQTYTHLLNLTIEGYVREGKRYMTVAVGCTGGKHRSVAMTEALAGILAEQGDVSVRVLHRDLGRE</sequence>
<feature type="domain" description="RapZ C-terminal" evidence="7">
    <location>
        <begin position="196"/>
        <end position="314"/>
    </location>
</feature>
<keyword evidence="9" id="KW-1185">Reference proteome</keyword>